<dbReference type="Gene3D" id="3.90.245.10">
    <property type="entry name" value="Ribonucleoside hydrolase-like"/>
    <property type="match status" value="1"/>
</dbReference>
<dbReference type="PANTHER" id="PTHR43264:SF1">
    <property type="entry name" value="INOSINE_URIDINE-PREFERRING NUCLEOSIDE HYDROLASE DOMAIN-CONTAINING PROTEIN"/>
    <property type="match status" value="1"/>
</dbReference>
<dbReference type="GO" id="GO:0016799">
    <property type="term" value="F:hydrolase activity, hydrolyzing N-glycosyl compounds"/>
    <property type="evidence" value="ECO:0007669"/>
    <property type="project" value="InterPro"/>
</dbReference>
<dbReference type="AlphaFoldDB" id="A0A844G0A9"/>
<sequence>MRNVILGTDWWTDCDDAVAVRLLANLHRAGHLRLLGVAVSGCMEDSVRSLDAFLRDCGVEVPIGIDLEATDFGGRPPYQKRLAALPSRFGGNADAENPVGLYRRLLAASCGPVELIEIGYPQILAALLDSPADAYSPLDGESLVRAKVSRLWIMAGKWDEPDGGRENNFARNRRASAAAAHLCDRWPTPVTFLGWEVGSTVISGAKLPDCDLLRQVLIDHGSAAGRSSWDPMLILLAAAGDPEKAGYRCVYGTASVDPESGRNYFRQASDGSHCYVVKLRPDAWYAAEIDRRL</sequence>
<dbReference type="SUPFAM" id="SSF53590">
    <property type="entry name" value="Nucleoside hydrolase"/>
    <property type="match status" value="1"/>
</dbReference>
<evidence type="ECO:0008006" key="3">
    <source>
        <dbReference type="Google" id="ProtNLM"/>
    </source>
</evidence>
<evidence type="ECO:0000313" key="2">
    <source>
        <dbReference type="Proteomes" id="UP000435649"/>
    </source>
</evidence>
<gene>
    <name evidence="1" type="ORF">FYJ85_07020</name>
</gene>
<dbReference type="Proteomes" id="UP000435649">
    <property type="component" value="Unassembled WGS sequence"/>
</dbReference>
<dbReference type="PANTHER" id="PTHR43264">
    <property type="match status" value="1"/>
</dbReference>
<keyword evidence="2" id="KW-1185">Reference proteome</keyword>
<reference evidence="1 2" key="1">
    <citation type="submission" date="2019-08" db="EMBL/GenBank/DDBJ databases">
        <title>In-depth cultivation of the pig gut microbiome towards novel bacterial diversity and tailored functional studies.</title>
        <authorList>
            <person name="Wylensek D."/>
            <person name="Hitch T.C.A."/>
            <person name="Clavel T."/>
        </authorList>
    </citation>
    <scope>NUCLEOTIDE SEQUENCE [LARGE SCALE GENOMIC DNA]</scope>
    <source>
        <strain evidence="1 2">BBE-744-WT-12</strain>
    </source>
</reference>
<proteinExistence type="predicted"/>
<dbReference type="EMBL" id="VUNS01000005">
    <property type="protein sequence ID" value="MST96796.1"/>
    <property type="molecule type" value="Genomic_DNA"/>
</dbReference>
<dbReference type="RefSeq" id="WP_106052248.1">
    <property type="nucleotide sequence ID" value="NZ_VUNS01000005.1"/>
</dbReference>
<protein>
    <recommendedName>
        <fullName evidence="3">Inosine-uridine preferring nucleoside hydrolase</fullName>
    </recommendedName>
</protein>
<dbReference type="InterPro" id="IPR036452">
    <property type="entry name" value="Ribo_hydro-like"/>
</dbReference>
<evidence type="ECO:0000313" key="1">
    <source>
        <dbReference type="EMBL" id="MST96796.1"/>
    </source>
</evidence>
<organism evidence="1 2">
    <name type="scientific">Victivallis lenta</name>
    <dbReference type="NCBI Taxonomy" id="2606640"/>
    <lineage>
        <taxon>Bacteria</taxon>
        <taxon>Pseudomonadati</taxon>
        <taxon>Lentisphaerota</taxon>
        <taxon>Lentisphaeria</taxon>
        <taxon>Victivallales</taxon>
        <taxon>Victivallaceae</taxon>
        <taxon>Victivallis</taxon>
    </lineage>
</organism>
<accession>A0A844G0A9</accession>
<name>A0A844G0A9_9BACT</name>
<comment type="caution">
    <text evidence="1">The sequence shown here is derived from an EMBL/GenBank/DDBJ whole genome shotgun (WGS) entry which is preliminary data.</text>
</comment>